<feature type="domain" description="CHAT" evidence="1">
    <location>
        <begin position="39"/>
        <end position="226"/>
    </location>
</feature>
<organism evidence="2">
    <name type="scientific">Fusarium oxysporum f. sp. cepae</name>
    <dbReference type="NCBI Taxonomy" id="396571"/>
    <lineage>
        <taxon>Eukaryota</taxon>
        <taxon>Fungi</taxon>
        <taxon>Dikarya</taxon>
        <taxon>Ascomycota</taxon>
        <taxon>Pezizomycotina</taxon>
        <taxon>Sordariomycetes</taxon>
        <taxon>Hypocreomycetidae</taxon>
        <taxon>Hypocreales</taxon>
        <taxon>Nectriaceae</taxon>
        <taxon>Fusarium</taxon>
        <taxon>Fusarium oxysporum species complex</taxon>
    </lineage>
</organism>
<evidence type="ECO:0000313" key="2">
    <source>
        <dbReference type="EMBL" id="RKK16045.1"/>
    </source>
</evidence>
<name>A0A3L6NF24_FUSOX</name>
<dbReference type="Pfam" id="PF12770">
    <property type="entry name" value="CHAT"/>
    <property type="match status" value="1"/>
</dbReference>
<proteinExistence type="predicted"/>
<gene>
    <name evidence="2" type="ORF">BFJ65_g9617</name>
</gene>
<comment type="caution">
    <text evidence="2">The sequence shown here is derived from an EMBL/GenBank/DDBJ whole genome shotgun (WGS) entry which is preliminary data.</text>
</comment>
<protein>
    <recommendedName>
        <fullName evidence="1">CHAT domain-containing protein</fullName>
    </recommendedName>
</protein>
<evidence type="ECO:0000259" key="1">
    <source>
        <dbReference type="Pfam" id="PF12770"/>
    </source>
</evidence>
<sequence length="234" mass="25186">MTSFMQCFRRSVDFPPQAESTPMTIMAVYEPGGGRAFSPAEQSAVYSAASNLGSITGARVFSDQAANKQNFSNALETSTIFHFHGHCVLRPELLTDQALVLAQGEEVSVSDIFGLTLDTASHITLVACESAVQGVAKADEPQGLVTALLCAGAGSVLGTLWPIASMPGRLFAELFYADVLRQIQEGAGRYGVVDLAKTLRKVVLDLRTDKRTRKPYHWAPFVLHGSPVLRQPSS</sequence>
<dbReference type="Proteomes" id="UP000270866">
    <property type="component" value="Chromosome 8"/>
</dbReference>
<reference evidence="2" key="1">
    <citation type="journal article" date="2018" name="Sci. Rep.">
        <title>Characterisation of pathogen-specific regions and novel effector candidates in Fusarium oxysporum f. sp. cepae.</title>
        <authorList>
            <person name="Armitage A.D."/>
            <person name="Taylor A."/>
            <person name="Sobczyk M.K."/>
            <person name="Baxter L."/>
            <person name="Greenfield B.P."/>
            <person name="Bates H.J."/>
            <person name="Wilson F."/>
            <person name="Jackson A.C."/>
            <person name="Ott S."/>
            <person name="Harrison R.J."/>
            <person name="Clarkson J.P."/>
        </authorList>
    </citation>
    <scope>NUCLEOTIDE SEQUENCE [LARGE SCALE GENOMIC DNA]</scope>
    <source>
        <strain evidence="2">FoC_Fus2</strain>
    </source>
</reference>
<dbReference type="AlphaFoldDB" id="A0A3L6NF24"/>
<dbReference type="InterPro" id="IPR024983">
    <property type="entry name" value="CHAT_dom"/>
</dbReference>
<accession>A0A3L6NF24</accession>
<dbReference type="EMBL" id="MRCU01000006">
    <property type="protein sequence ID" value="RKK16045.1"/>
    <property type="molecule type" value="Genomic_DNA"/>
</dbReference>